<evidence type="ECO:0000313" key="3">
    <source>
        <dbReference type="Proteomes" id="UP001244011"/>
    </source>
</evidence>
<name>A0AAJ0C776_9PEZI</name>
<evidence type="ECO:0000313" key="2">
    <source>
        <dbReference type="EMBL" id="KAK1771413.1"/>
    </source>
</evidence>
<evidence type="ECO:0000259" key="1">
    <source>
        <dbReference type="Pfam" id="PF23155"/>
    </source>
</evidence>
<reference evidence="2" key="1">
    <citation type="submission" date="2023-06" db="EMBL/GenBank/DDBJ databases">
        <title>Genome-scale phylogeny and comparative genomics of the fungal order Sordariales.</title>
        <authorList>
            <consortium name="Lawrence Berkeley National Laboratory"/>
            <person name="Hensen N."/>
            <person name="Bonometti L."/>
            <person name="Westerberg I."/>
            <person name="Brannstrom I.O."/>
            <person name="Guillou S."/>
            <person name="Cros-Aarteil S."/>
            <person name="Calhoun S."/>
            <person name="Haridas S."/>
            <person name="Kuo A."/>
            <person name="Mondo S."/>
            <person name="Pangilinan J."/>
            <person name="Riley R."/>
            <person name="Labutti K."/>
            <person name="Andreopoulos B."/>
            <person name="Lipzen A."/>
            <person name="Chen C."/>
            <person name="Yanf M."/>
            <person name="Daum C."/>
            <person name="Ng V."/>
            <person name="Clum A."/>
            <person name="Steindorff A."/>
            <person name="Ohm R."/>
            <person name="Martin F."/>
            <person name="Silar P."/>
            <person name="Natvig D."/>
            <person name="Lalanne C."/>
            <person name="Gautier V."/>
            <person name="Ament-Velasquez S.L."/>
            <person name="Kruys A."/>
            <person name="Hutchinson M.I."/>
            <person name="Powell A.J."/>
            <person name="Barry K."/>
            <person name="Miller A.N."/>
            <person name="Grigoriev I.V."/>
            <person name="Debuchy R."/>
            <person name="Gladieux P."/>
            <person name="Thoren M.H."/>
            <person name="Johannesson H."/>
        </authorList>
    </citation>
    <scope>NUCLEOTIDE SEQUENCE</scope>
    <source>
        <strain evidence="2">8032-3</strain>
    </source>
</reference>
<protein>
    <recommendedName>
        <fullName evidence="1">DUF7053 domain-containing protein</fullName>
    </recommendedName>
</protein>
<dbReference type="PANTHER" id="PTHR38117:SF1">
    <property type="entry name" value="DUF3074 DOMAIN-CONTAINING PROTEIN"/>
    <property type="match status" value="1"/>
</dbReference>
<dbReference type="RefSeq" id="XP_060287626.1">
    <property type="nucleotide sequence ID" value="XM_060422174.1"/>
</dbReference>
<dbReference type="PANTHER" id="PTHR38117">
    <property type="entry name" value="NACHT AND WD40 DOMAIN PROTEIN"/>
    <property type="match status" value="1"/>
</dbReference>
<accession>A0AAJ0C776</accession>
<feature type="domain" description="DUF7053" evidence="1">
    <location>
        <begin position="6"/>
        <end position="183"/>
    </location>
</feature>
<dbReference type="Proteomes" id="UP001244011">
    <property type="component" value="Unassembled WGS sequence"/>
</dbReference>
<dbReference type="GeneID" id="85305361"/>
<dbReference type="Pfam" id="PF23155">
    <property type="entry name" value="DUF7053"/>
    <property type="match status" value="1"/>
</dbReference>
<gene>
    <name evidence="2" type="ORF">QBC33DRAFT_153222</name>
</gene>
<organism evidence="2 3">
    <name type="scientific">Phialemonium atrogriseum</name>
    <dbReference type="NCBI Taxonomy" id="1093897"/>
    <lineage>
        <taxon>Eukaryota</taxon>
        <taxon>Fungi</taxon>
        <taxon>Dikarya</taxon>
        <taxon>Ascomycota</taxon>
        <taxon>Pezizomycotina</taxon>
        <taxon>Sordariomycetes</taxon>
        <taxon>Sordariomycetidae</taxon>
        <taxon>Cephalothecales</taxon>
        <taxon>Cephalothecaceae</taxon>
        <taxon>Phialemonium</taxon>
    </lineage>
</organism>
<comment type="caution">
    <text evidence="2">The sequence shown here is derived from an EMBL/GenBank/DDBJ whole genome shotgun (WGS) entry which is preliminary data.</text>
</comment>
<sequence length="192" mass="20821">MPSPITITTRVPLPPHLAPETVLQALHAFEPLITANPYVVGYERRAVPVSDLVGDLFFRDDGRSLRAFTVHDRVPVIPGVAWATKAVTVPCVFQSFDRGVRCRADAQAGVTVRSSYEVRRRGEVPHDDDAADVAAAAVDPGAAQGFELLEIAQIECGTLVKAFVKRSFASAHQEILQRLVDQLVLGGVGRWA</sequence>
<proteinExistence type="predicted"/>
<dbReference type="InterPro" id="IPR055481">
    <property type="entry name" value="DUF7053"/>
</dbReference>
<dbReference type="AlphaFoldDB" id="A0AAJ0C776"/>
<dbReference type="EMBL" id="MU838998">
    <property type="protein sequence ID" value="KAK1771413.1"/>
    <property type="molecule type" value="Genomic_DNA"/>
</dbReference>
<keyword evidence="3" id="KW-1185">Reference proteome</keyword>